<dbReference type="GO" id="GO:0003677">
    <property type="term" value="F:DNA binding"/>
    <property type="evidence" value="ECO:0007669"/>
    <property type="project" value="UniProtKB-KW"/>
</dbReference>
<evidence type="ECO:0000313" key="6">
    <source>
        <dbReference type="Proteomes" id="UP000294555"/>
    </source>
</evidence>
<dbReference type="InterPro" id="IPR036390">
    <property type="entry name" value="WH_DNA-bd_sf"/>
</dbReference>
<dbReference type="Proteomes" id="UP000294555">
    <property type="component" value="Unassembled WGS sequence"/>
</dbReference>
<reference evidence="5 6" key="1">
    <citation type="submission" date="2019-02" db="EMBL/GenBank/DDBJ databases">
        <title>Investigation of anaerobic lignin degradation for improved lignocellulosic biofuels.</title>
        <authorList>
            <person name="Deangelis K."/>
        </authorList>
    </citation>
    <scope>NUCLEOTIDE SEQUENCE [LARGE SCALE GENOMIC DNA]</scope>
    <source>
        <strain evidence="5 6">159R</strain>
    </source>
</reference>
<dbReference type="Gene3D" id="1.10.10.10">
    <property type="entry name" value="Winged helix-like DNA-binding domain superfamily/Winged helix DNA-binding domain"/>
    <property type="match status" value="1"/>
</dbReference>
<dbReference type="InterPro" id="IPR002577">
    <property type="entry name" value="HTH_HxlR"/>
</dbReference>
<keyword evidence="3" id="KW-0804">Transcription</keyword>
<evidence type="ECO:0000313" key="5">
    <source>
        <dbReference type="EMBL" id="TCL06327.1"/>
    </source>
</evidence>
<dbReference type="InterPro" id="IPR036388">
    <property type="entry name" value="WH-like_DNA-bd_sf"/>
</dbReference>
<dbReference type="EMBL" id="SJOI01000001">
    <property type="protein sequence ID" value="TCL06327.1"/>
    <property type="molecule type" value="Genomic_DNA"/>
</dbReference>
<name>A0A4R1NH11_9GAMM</name>
<evidence type="ECO:0000259" key="4">
    <source>
        <dbReference type="PROSITE" id="PS51118"/>
    </source>
</evidence>
<keyword evidence="2" id="KW-0238">DNA-binding</keyword>
<dbReference type="RefSeq" id="WP_132925645.1">
    <property type="nucleotide sequence ID" value="NZ_CP075169.1"/>
</dbReference>
<proteinExistence type="predicted"/>
<organism evidence="5 6">
    <name type="scientific">Sodalis ligni</name>
    <dbReference type="NCBI Taxonomy" id="2697027"/>
    <lineage>
        <taxon>Bacteria</taxon>
        <taxon>Pseudomonadati</taxon>
        <taxon>Pseudomonadota</taxon>
        <taxon>Gammaproteobacteria</taxon>
        <taxon>Enterobacterales</taxon>
        <taxon>Bruguierivoracaceae</taxon>
        <taxon>Sodalis</taxon>
    </lineage>
</organism>
<comment type="caution">
    <text evidence="5">The sequence shown here is derived from an EMBL/GenBank/DDBJ whole genome shotgun (WGS) entry which is preliminary data.</text>
</comment>
<dbReference type="SUPFAM" id="SSF46785">
    <property type="entry name" value="Winged helix' DNA-binding domain"/>
    <property type="match status" value="1"/>
</dbReference>
<dbReference type="AlphaFoldDB" id="A0A4R1NH11"/>
<keyword evidence="6" id="KW-1185">Reference proteome</keyword>
<feature type="domain" description="HTH hxlR-type" evidence="4">
    <location>
        <begin position="11"/>
        <end position="109"/>
    </location>
</feature>
<dbReference type="PROSITE" id="PS51118">
    <property type="entry name" value="HTH_HXLR"/>
    <property type="match status" value="1"/>
</dbReference>
<keyword evidence="1" id="KW-0805">Transcription regulation</keyword>
<gene>
    <name evidence="5" type="ORF">EZJ58_4578</name>
</gene>
<dbReference type="OrthoDB" id="9807069at2"/>
<evidence type="ECO:0000256" key="1">
    <source>
        <dbReference type="ARBA" id="ARBA00023015"/>
    </source>
</evidence>
<accession>A0A4R1NH11</accession>
<evidence type="ECO:0000256" key="3">
    <source>
        <dbReference type="ARBA" id="ARBA00023163"/>
    </source>
</evidence>
<protein>
    <submittedName>
        <fullName evidence="5">HxlR family transcriptional regulator</fullName>
    </submittedName>
</protein>
<sequence length="165" mass="18810">MKHKSFDELVCPIARSLDQVGEWWSILILREAFYGARKFDEFQKGVEGIAPNTLTRRLKELVGSGLLERRRYSERPERYEYILTQCGRDFYPVLWALLDWGNKYFAPEGDIVQLENLKTKKLAAPFLADRNTGEEISPGNYQIVAGPGATDAVRGKIAASRQNLD</sequence>
<dbReference type="PANTHER" id="PTHR33204">
    <property type="entry name" value="TRANSCRIPTIONAL REGULATOR, MARR FAMILY"/>
    <property type="match status" value="1"/>
</dbReference>
<dbReference type="Pfam" id="PF01638">
    <property type="entry name" value="HxlR"/>
    <property type="match status" value="1"/>
</dbReference>
<evidence type="ECO:0000256" key="2">
    <source>
        <dbReference type="ARBA" id="ARBA00023125"/>
    </source>
</evidence>
<dbReference type="PANTHER" id="PTHR33204:SF17">
    <property type="entry name" value="TRANSCRIPTIONAL REGULATORY PROTEIN"/>
    <property type="match status" value="1"/>
</dbReference>